<dbReference type="InterPro" id="IPR019239">
    <property type="entry name" value="VapB_antitoxin"/>
</dbReference>
<dbReference type="Pfam" id="PF09957">
    <property type="entry name" value="VapB_antitoxin"/>
    <property type="match status" value="1"/>
</dbReference>
<evidence type="ECO:0000313" key="1">
    <source>
        <dbReference type="EMBL" id="GAH82078.1"/>
    </source>
</evidence>
<sequence>MRTTIEIDDDLLKEVMESSHSKTKKGAIVTALTEYLKMKKRKE</sequence>
<protein>
    <recommendedName>
        <fullName evidence="2">Type II toxin-antitoxin system VapB family antitoxin</fullName>
    </recommendedName>
</protein>
<dbReference type="AlphaFoldDB" id="X1KJ41"/>
<gene>
    <name evidence="1" type="ORF">S03H2_55659</name>
</gene>
<organism evidence="1">
    <name type="scientific">marine sediment metagenome</name>
    <dbReference type="NCBI Taxonomy" id="412755"/>
    <lineage>
        <taxon>unclassified sequences</taxon>
        <taxon>metagenomes</taxon>
        <taxon>ecological metagenomes</taxon>
    </lineage>
</organism>
<feature type="non-terminal residue" evidence="1">
    <location>
        <position position="43"/>
    </location>
</feature>
<dbReference type="EMBL" id="BARU01035574">
    <property type="protein sequence ID" value="GAH82078.1"/>
    <property type="molecule type" value="Genomic_DNA"/>
</dbReference>
<reference evidence="1" key="1">
    <citation type="journal article" date="2014" name="Front. Microbiol.">
        <title>High frequency of phylogenetically diverse reductive dehalogenase-homologous genes in deep subseafloor sedimentary metagenomes.</title>
        <authorList>
            <person name="Kawai M."/>
            <person name="Futagami T."/>
            <person name="Toyoda A."/>
            <person name="Takaki Y."/>
            <person name="Nishi S."/>
            <person name="Hori S."/>
            <person name="Arai W."/>
            <person name="Tsubouchi T."/>
            <person name="Morono Y."/>
            <person name="Uchiyama I."/>
            <person name="Ito T."/>
            <person name="Fujiyama A."/>
            <person name="Inagaki F."/>
            <person name="Takami H."/>
        </authorList>
    </citation>
    <scope>NUCLEOTIDE SEQUENCE</scope>
    <source>
        <strain evidence="1">Expedition CK06-06</strain>
    </source>
</reference>
<name>X1KJ41_9ZZZZ</name>
<evidence type="ECO:0008006" key="2">
    <source>
        <dbReference type="Google" id="ProtNLM"/>
    </source>
</evidence>
<proteinExistence type="predicted"/>
<accession>X1KJ41</accession>
<comment type="caution">
    <text evidence="1">The sequence shown here is derived from an EMBL/GenBank/DDBJ whole genome shotgun (WGS) entry which is preliminary data.</text>
</comment>